<sequence length="93" mass="10372">MVIIMNDEIIKVHLDNPDSDKESDITSVQLLNGGVVSIELIISYIDSGTKFFYTTASKAIADVEVVRPEGKMPYIRTMHDGTLDDNLLSLPRF</sequence>
<gene>
    <name evidence="1" type="ORF">IV52_GL001073</name>
</gene>
<dbReference type="AlphaFoldDB" id="A0A0R2JVS4"/>
<dbReference type="PATRIC" id="fig|1122148.6.peg.1099"/>
<evidence type="ECO:0000313" key="2">
    <source>
        <dbReference type="Proteomes" id="UP000051565"/>
    </source>
</evidence>
<dbReference type="EMBL" id="JQBT01000033">
    <property type="protein sequence ID" value="KRN78794.1"/>
    <property type="molecule type" value="Genomic_DNA"/>
</dbReference>
<evidence type="ECO:0000313" key="1">
    <source>
        <dbReference type="EMBL" id="KRN78794.1"/>
    </source>
</evidence>
<keyword evidence="2" id="KW-1185">Reference proteome</keyword>
<name>A0A0R2JVS4_9LACO</name>
<protein>
    <recommendedName>
        <fullName evidence="3">DUF3892 domain-containing protein</fullName>
    </recommendedName>
</protein>
<evidence type="ECO:0008006" key="3">
    <source>
        <dbReference type="Google" id="ProtNLM"/>
    </source>
</evidence>
<dbReference type="Proteomes" id="UP000051565">
    <property type="component" value="Unassembled WGS sequence"/>
</dbReference>
<dbReference type="Pfam" id="PF13031">
    <property type="entry name" value="DUF3892"/>
    <property type="match status" value="1"/>
</dbReference>
<organism evidence="1 2">
    <name type="scientific">Fructilactobacillus lindneri DSM 20690 = JCM 11027</name>
    <dbReference type="NCBI Taxonomy" id="1122148"/>
    <lineage>
        <taxon>Bacteria</taxon>
        <taxon>Bacillati</taxon>
        <taxon>Bacillota</taxon>
        <taxon>Bacilli</taxon>
        <taxon>Lactobacillales</taxon>
        <taxon>Lactobacillaceae</taxon>
        <taxon>Fructilactobacillus</taxon>
    </lineage>
</organism>
<proteinExistence type="predicted"/>
<comment type="caution">
    <text evidence="1">The sequence shown here is derived from an EMBL/GenBank/DDBJ whole genome shotgun (WGS) entry which is preliminary data.</text>
</comment>
<accession>A0A0R2JVS4</accession>
<dbReference type="InterPro" id="IPR024997">
    <property type="entry name" value="DUF3892"/>
</dbReference>
<reference evidence="1 2" key="1">
    <citation type="journal article" date="2015" name="Genome Announc.">
        <title>Expanding the biotechnology potential of lactobacilli through comparative genomics of 213 strains and associated genera.</title>
        <authorList>
            <person name="Sun Z."/>
            <person name="Harris H.M."/>
            <person name="McCann A."/>
            <person name="Guo C."/>
            <person name="Argimon S."/>
            <person name="Zhang W."/>
            <person name="Yang X."/>
            <person name="Jeffery I.B."/>
            <person name="Cooney J.C."/>
            <person name="Kagawa T.F."/>
            <person name="Liu W."/>
            <person name="Song Y."/>
            <person name="Salvetti E."/>
            <person name="Wrobel A."/>
            <person name="Rasinkangas P."/>
            <person name="Parkhill J."/>
            <person name="Rea M.C."/>
            <person name="O'Sullivan O."/>
            <person name="Ritari J."/>
            <person name="Douillard F.P."/>
            <person name="Paul Ross R."/>
            <person name="Yang R."/>
            <person name="Briner A.E."/>
            <person name="Felis G.E."/>
            <person name="de Vos W.M."/>
            <person name="Barrangou R."/>
            <person name="Klaenhammer T.R."/>
            <person name="Caufield P.W."/>
            <person name="Cui Y."/>
            <person name="Zhang H."/>
            <person name="O'Toole P.W."/>
        </authorList>
    </citation>
    <scope>NUCLEOTIDE SEQUENCE [LARGE SCALE GENOMIC DNA]</scope>
    <source>
        <strain evidence="1 2">DSM 20690</strain>
    </source>
</reference>